<dbReference type="SUPFAM" id="SSF52833">
    <property type="entry name" value="Thioredoxin-like"/>
    <property type="match status" value="1"/>
</dbReference>
<dbReference type="SFLD" id="SFLDG01150">
    <property type="entry name" value="Main.1:_Beta-like"/>
    <property type="match status" value="1"/>
</dbReference>
<name>A0A1W6ZK00_9HYPH</name>
<evidence type="ECO:0000259" key="3">
    <source>
        <dbReference type="PROSITE" id="PS50405"/>
    </source>
</evidence>
<evidence type="ECO:0000313" key="5">
    <source>
        <dbReference type="Proteomes" id="UP000194137"/>
    </source>
</evidence>
<organism evidence="4 5">
    <name type="scientific">Pseudorhodoplanes sinuspersici</name>
    <dbReference type="NCBI Taxonomy" id="1235591"/>
    <lineage>
        <taxon>Bacteria</taxon>
        <taxon>Pseudomonadati</taxon>
        <taxon>Pseudomonadota</taxon>
        <taxon>Alphaproteobacteria</taxon>
        <taxon>Hyphomicrobiales</taxon>
        <taxon>Pseudorhodoplanes</taxon>
    </lineage>
</organism>
<dbReference type="PANTHER" id="PTHR44051:SF8">
    <property type="entry name" value="GLUTATHIONE S-TRANSFERASE GSTA"/>
    <property type="match status" value="1"/>
</dbReference>
<dbReference type="InterPro" id="IPR010987">
    <property type="entry name" value="Glutathione-S-Trfase_C-like"/>
</dbReference>
<dbReference type="Gene3D" id="1.20.1050.10">
    <property type="match status" value="1"/>
</dbReference>
<feature type="domain" description="GST C-terminal" evidence="3">
    <location>
        <begin position="124"/>
        <end position="247"/>
    </location>
</feature>
<evidence type="ECO:0000313" key="4">
    <source>
        <dbReference type="EMBL" id="ARP97652.1"/>
    </source>
</evidence>
<dbReference type="SFLD" id="SFLDS00019">
    <property type="entry name" value="Glutathione_Transferase_(cytos"/>
    <property type="match status" value="1"/>
</dbReference>
<dbReference type="InterPro" id="IPR036249">
    <property type="entry name" value="Thioredoxin-like_sf"/>
</dbReference>
<dbReference type="PROSITE" id="PS50405">
    <property type="entry name" value="GST_CTER"/>
    <property type="match status" value="1"/>
</dbReference>
<feature type="domain" description="GST N-terminal" evidence="2">
    <location>
        <begin position="38"/>
        <end position="119"/>
    </location>
</feature>
<feature type="region of interest" description="Disordered" evidence="1">
    <location>
        <begin position="1"/>
        <end position="21"/>
    </location>
</feature>
<protein>
    <recommendedName>
        <fullName evidence="6">Glutathione S-transferase</fullName>
    </recommendedName>
</protein>
<dbReference type="Gene3D" id="3.40.30.10">
    <property type="entry name" value="Glutaredoxin"/>
    <property type="match status" value="1"/>
</dbReference>
<evidence type="ECO:0000259" key="2">
    <source>
        <dbReference type="PROSITE" id="PS50404"/>
    </source>
</evidence>
<evidence type="ECO:0000256" key="1">
    <source>
        <dbReference type="SAM" id="MobiDB-lite"/>
    </source>
</evidence>
<dbReference type="CDD" id="cd03057">
    <property type="entry name" value="GST_N_Beta"/>
    <property type="match status" value="1"/>
</dbReference>
<evidence type="ECO:0008006" key="6">
    <source>
        <dbReference type="Google" id="ProtNLM"/>
    </source>
</evidence>
<dbReference type="EMBL" id="CP021112">
    <property type="protein sequence ID" value="ARP97652.1"/>
    <property type="molecule type" value="Genomic_DNA"/>
</dbReference>
<accession>A0A1W6ZK00</accession>
<dbReference type="AlphaFoldDB" id="A0A1W6ZK00"/>
<keyword evidence="5" id="KW-1185">Reference proteome</keyword>
<dbReference type="Pfam" id="PF02798">
    <property type="entry name" value="GST_N"/>
    <property type="match status" value="1"/>
</dbReference>
<sequence length="248" mass="28053">MLNIARTRRDDPDCAHLKNGDHQMNDVSAATDAMASVTHEPMLFYSPGACSLASHIALEETGKPYKPMETLLSQKQHLTPEYLAVNPRGKVPALIADGRVITENTAILTYIGLTYPETGMWPTDTIDQMHCISQMAWFSNTPHISQRAKFRPYRFVDDEGMHEAVSAKAKANYWQDMKEIDDLIAGKKWIMGDSYTVVDPYALVFYGWGASHALPMDELKAFTQHKNQMLERPAVRAVLEREKNPHFK</sequence>
<dbReference type="Proteomes" id="UP000194137">
    <property type="component" value="Chromosome"/>
</dbReference>
<dbReference type="SUPFAM" id="SSF47616">
    <property type="entry name" value="GST C-terminal domain-like"/>
    <property type="match status" value="1"/>
</dbReference>
<dbReference type="InterPro" id="IPR040079">
    <property type="entry name" value="Glutathione_S-Trfase"/>
</dbReference>
<dbReference type="SFLD" id="SFLDG00358">
    <property type="entry name" value="Main_(cytGST)"/>
    <property type="match status" value="1"/>
</dbReference>
<feature type="compositionally biased region" description="Basic and acidic residues" evidence="1">
    <location>
        <begin position="7"/>
        <end position="21"/>
    </location>
</feature>
<dbReference type="CDD" id="cd03188">
    <property type="entry name" value="GST_C_Beta"/>
    <property type="match status" value="1"/>
</dbReference>
<dbReference type="STRING" id="1235591.CAK95_00095"/>
<proteinExistence type="predicted"/>
<dbReference type="InterPro" id="IPR004045">
    <property type="entry name" value="Glutathione_S-Trfase_N"/>
</dbReference>
<reference evidence="4 5" key="1">
    <citation type="submission" date="2017-05" db="EMBL/GenBank/DDBJ databases">
        <title>Full genome sequence of Pseudorhodoplanes sinuspersici.</title>
        <authorList>
            <person name="Dastgheib S.M.M."/>
            <person name="Shavandi M."/>
            <person name="Tirandaz H."/>
        </authorList>
    </citation>
    <scope>NUCLEOTIDE SEQUENCE [LARGE SCALE GENOMIC DNA]</scope>
    <source>
        <strain evidence="4 5">RIPI110</strain>
    </source>
</reference>
<gene>
    <name evidence="4" type="ORF">CAK95_00095</name>
</gene>
<dbReference type="InterPro" id="IPR036282">
    <property type="entry name" value="Glutathione-S-Trfase_C_sf"/>
</dbReference>
<dbReference type="PROSITE" id="PS50404">
    <property type="entry name" value="GST_NTER"/>
    <property type="match status" value="1"/>
</dbReference>
<dbReference type="PANTHER" id="PTHR44051">
    <property type="entry name" value="GLUTATHIONE S-TRANSFERASE-RELATED"/>
    <property type="match status" value="1"/>
</dbReference>
<dbReference type="KEGG" id="psin:CAK95_00095"/>